<dbReference type="InterPro" id="IPR012349">
    <property type="entry name" value="Split_barrel_FMN-bd"/>
</dbReference>
<proteinExistence type="predicted"/>
<dbReference type="Pfam" id="PF01243">
    <property type="entry name" value="PNPOx_N"/>
    <property type="match status" value="1"/>
</dbReference>
<dbReference type="EMBL" id="MSFI01000001">
    <property type="protein sequence ID" value="OMP68487.1"/>
    <property type="molecule type" value="Genomic_DNA"/>
</dbReference>
<evidence type="ECO:0000313" key="3">
    <source>
        <dbReference type="Proteomes" id="UP000188613"/>
    </source>
</evidence>
<dbReference type="AlphaFoldDB" id="A0A1V2ABZ7"/>
<dbReference type="STRING" id="1714355.BTO28_00090"/>
<gene>
    <name evidence="2" type="ORF">BTO28_00090</name>
</gene>
<evidence type="ECO:0000313" key="2">
    <source>
        <dbReference type="EMBL" id="OMP68487.1"/>
    </source>
</evidence>
<dbReference type="Proteomes" id="UP000188613">
    <property type="component" value="Unassembled WGS sequence"/>
</dbReference>
<reference evidence="2 3" key="1">
    <citation type="submission" date="2016-12" db="EMBL/GenBank/DDBJ databases">
        <title>Domibacillus sp. SAB 38T whole genome sequencing.</title>
        <authorList>
            <person name="Verma A."/>
            <person name="Ojha A.K."/>
            <person name="Krishnamurthi S."/>
        </authorList>
    </citation>
    <scope>NUCLEOTIDE SEQUENCE [LARGE SCALE GENOMIC DNA]</scope>
    <source>
        <strain evidence="2 3">SAB 38</strain>
    </source>
</reference>
<name>A0A1V2ABZ7_9BACI</name>
<accession>A0A1V2ABZ7</accession>
<protein>
    <recommendedName>
        <fullName evidence="1">Pyridoxamine 5'-phosphate oxidase N-terminal domain-containing protein</fullName>
    </recommendedName>
</protein>
<sequence>MANRTEQYLIPSLFEELQHERLAIFSTLDAETGAPVMNAISWLFAPDEKTIRLAVDGRSKMIDNVMKNPLVSIAIFAAESTYMISGYASVTEDRLADVPLKAAMIEVSISEVRDIMFYGSKMAALPVYEKTYDLRAAEKLDRQVMNALKKRM</sequence>
<dbReference type="RefSeq" id="WP_076762799.1">
    <property type="nucleotide sequence ID" value="NZ_MSFI01000001.1"/>
</dbReference>
<keyword evidence="3" id="KW-1185">Reference proteome</keyword>
<organism evidence="2 3">
    <name type="scientific">Domibacillus epiphyticus</name>
    <dbReference type="NCBI Taxonomy" id="1714355"/>
    <lineage>
        <taxon>Bacteria</taxon>
        <taxon>Bacillati</taxon>
        <taxon>Bacillota</taxon>
        <taxon>Bacilli</taxon>
        <taxon>Bacillales</taxon>
        <taxon>Bacillaceae</taxon>
        <taxon>Domibacillus</taxon>
    </lineage>
</organism>
<dbReference type="SUPFAM" id="SSF50475">
    <property type="entry name" value="FMN-binding split barrel"/>
    <property type="match status" value="1"/>
</dbReference>
<dbReference type="OrthoDB" id="2381603at2"/>
<comment type="caution">
    <text evidence="2">The sequence shown here is derived from an EMBL/GenBank/DDBJ whole genome shotgun (WGS) entry which is preliminary data.</text>
</comment>
<dbReference type="InterPro" id="IPR011576">
    <property type="entry name" value="Pyridox_Oxase_N"/>
</dbReference>
<dbReference type="Gene3D" id="2.30.110.10">
    <property type="entry name" value="Electron Transport, Fmn-binding Protein, Chain A"/>
    <property type="match status" value="1"/>
</dbReference>
<feature type="domain" description="Pyridoxamine 5'-phosphate oxidase N-terminal" evidence="1">
    <location>
        <begin position="15"/>
        <end position="100"/>
    </location>
</feature>
<evidence type="ECO:0000259" key="1">
    <source>
        <dbReference type="Pfam" id="PF01243"/>
    </source>
</evidence>
<dbReference type="NCBIfam" id="NF005232">
    <property type="entry name" value="PRK06733.1"/>
    <property type="match status" value="1"/>
</dbReference>